<dbReference type="PROSITE" id="PS51866">
    <property type="entry name" value="MOP"/>
    <property type="match status" value="1"/>
</dbReference>
<reference evidence="5" key="1">
    <citation type="journal article" date="2019" name="Int. J. Syst. Evol. Microbiol.">
        <title>The Global Catalogue of Microorganisms (GCM) 10K type strain sequencing project: providing services to taxonomists for standard genome sequencing and annotation.</title>
        <authorList>
            <consortium name="The Broad Institute Genomics Platform"/>
            <consortium name="The Broad Institute Genome Sequencing Center for Infectious Disease"/>
            <person name="Wu L."/>
            <person name="Ma J."/>
        </authorList>
    </citation>
    <scope>NUCLEOTIDE SEQUENCE [LARGE SCALE GENOMIC DNA]</scope>
    <source>
        <strain evidence="5">JCM 17336</strain>
    </source>
</reference>
<sequence length="131" mass="14571">MNVLKGIITEIQSHEGISLVKLKSNENIFTSIILDVPDYLKENNTVKIIFKETEVIISKDLNPSISVQNQICGRIESIKKGVILSQITLSIGEDKIQSIITTNACEQLDLKENQNILALIKTNEVSLSAYD</sequence>
<dbReference type="Proteomes" id="UP001501367">
    <property type="component" value="Unassembled WGS sequence"/>
</dbReference>
<accession>A0ABP7FN80</accession>
<dbReference type="InterPro" id="IPR008995">
    <property type="entry name" value="Mo/tungstate-bd_C_term_dom"/>
</dbReference>
<organism evidence="4 5">
    <name type="scientific">Flavobacterium ginsengisoli</name>
    <dbReference type="NCBI Taxonomy" id="871694"/>
    <lineage>
        <taxon>Bacteria</taxon>
        <taxon>Pseudomonadati</taxon>
        <taxon>Bacteroidota</taxon>
        <taxon>Flavobacteriia</taxon>
        <taxon>Flavobacteriales</taxon>
        <taxon>Flavobacteriaceae</taxon>
        <taxon>Flavobacterium</taxon>
    </lineage>
</organism>
<feature type="domain" description="Mop" evidence="3">
    <location>
        <begin position="64"/>
        <end position="129"/>
    </location>
</feature>
<evidence type="ECO:0000259" key="3">
    <source>
        <dbReference type="PROSITE" id="PS51866"/>
    </source>
</evidence>
<comment type="caution">
    <text evidence="4">The sequence shown here is derived from an EMBL/GenBank/DDBJ whole genome shotgun (WGS) entry which is preliminary data.</text>
</comment>
<dbReference type="InterPro" id="IPR004606">
    <property type="entry name" value="Mop_domain"/>
</dbReference>
<proteinExistence type="predicted"/>
<dbReference type="Gene3D" id="2.40.50.100">
    <property type="match status" value="1"/>
</dbReference>
<gene>
    <name evidence="4" type="ORF">GCM10022422_30240</name>
</gene>
<keyword evidence="5" id="KW-1185">Reference proteome</keyword>
<evidence type="ECO:0000256" key="2">
    <source>
        <dbReference type="PROSITE-ProRule" id="PRU01213"/>
    </source>
</evidence>
<dbReference type="InterPro" id="IPR005116">
    <property type="entry name" value="Transp-assoc_OB_typ1"/>
</dbReference>
<evidence type="ECO:0000313" key="4">
    <source>
        <dbReference type="EMBL" id="GAA3744136.1"/>
    </source>
</evidence>
<evidence type="ECO:0000313" key="5">
    <source>
        <dbReference type="Proteomes" id="UP001501367"/>
    </source>
</evidence>
<evidence type="ECO:0000256" key="1">
    <source>
        <dbReference type="ARBA" id="ARBA00022505"/>
    </source>
</evidence>
<dbReference type="RefSeq" id="WP_278021410.1">
    <property type="nucleotide sequence ID" value="NZ_BAABDT010000006.1"/>
</dbReference>
<keyword evidence="1 2" id="KW-0500">Molybdenum</keyword>
<dbReference type="SUPFAM" id="SSF50331">
    <property type="entry name" value="MOP-like"/>
    <property type="match status" value="1"/>
</dbReference>
<protein>
    <recommendedName>
        <fullName evidence="3">Mop domain-containing protein</fullName>
    </recommendedName>
</protein>
<name>A0ABP7FN80_9FLAO</name>
<dbReference type="EMBL" id="BAABDT010000006">
    <property type="protein sequence ID" value="GAA3744136.1"/>
    <property type="molecule type" value="Genomic_DNA"/>
</dbReference>
<dbReference type="Pfam" id="PF03459">
    <property type="entry name" value="TOBE"/>
    <property type="match status" value="1"/>
</dbReference>